<name>A0ABS6VTV5_9GAMM</name>
<evidence type="ECO:0000313" key="3">
    <source>
        <dbReference type="EMBL" id="MBW2941731.1"/>
    </source>
</evidence>
<dbReference type="RefSeq" id="WP_219043960.1">
    <property type="nucleotide sequence ID" value="NZ_JAHWDQ010000003.1"/>
</dbReference>
<dbReference type="PANTHER" id="PTHR31793:SF27">
    <property type="entry name" value="NOVEL THIOESTERASE SUPERFAMILY DOMAIN AND SAPOSIN A-TYPE DOMAIN CONTAINING PROTEIN (0610012H03RIK)"/>
    <property type="match status" value="1"/>
</dbReference>
<comment type="caution">
    <text evidence="3">The sequence shown here is derived from an EMBL/GenBank/DDBJ whole genome shotgun (WGS) entry which is preliminary data.</text>
</comment>
<organism evidence="3 4">
    <name type="scientific">Zhongshania aquimaris</name>
    <dbReference type="NCBI Taxonomy" id="2857107"/>
    <lineage>
        <taxon>Bacteria</taxon>
        <taxon>Pseudomonadati</taxon>
        <taxon>Pseudomonadota</taxon>
        <taxon>Gammaproteobacteria</taxon>
        <taxon>Cellvibrionales</taxon>
        <taxon>Spongiibacteraceae</taxon>
        <taxon>Zhongshania</taxon>
    </lineage>
</organism>
<evidence type="ECO:0000256" key="2">
    <source>
        <dbReference type="ARBA" id="ARBA00022801"/>
    </source>
</evidence>
<gene>
    <name evidence="3" type="ORF">KXJ70_13120</name>
</gene>
<accession>A0ABS6VTV5</accession>
<proteinExistence type="inferred from homology"/>
<comment type="similarity">
    <text evidence="1">Belongs to the 4-hydroxybenzoyl-CoA thioesterase family.</text>
</comment>
<dbReference type="Proteomes" id="UP001166291">
    <property type="component" value="Unassembled WGS sequence"/>
</dbReference>
<reference evidence="3" key="1">
    <citation type="submission" date="2021-07" db="EMBL/GenBank/DDBJ databases">
        <title>Zhongshania sp. CAU 1632 isolated from seawater.</title>
        <authorList>
            <person name="Kim W."/>
        </authorList>
    </citation>
    <scope>NUCLEOTIDE SEQUENCE</scope>
    <source>
        <strain evidence="3">CAU 1632</strain>
    </source>
</reference>
<protein>
    <submittedName>
        <fullName evidence="3">Acyl-CoA thioesterase</fullName>
    </submittedName>
</protein>
<dbReference type="Pfam" id="PF13279">
    <property type="entry name" value="4HBT_2"/>
    <property type="match status" value="1"/>
</dbReference>
<dbReference type="PANTHER" id="PTHR31793">
    <property type="entry name" value="4-HYDROXYBENZOYL-COA THIOESTERASE FAMILY MEMBER"/>
    <property type="match status" value="1"/>
</dbReference>
<dbReference type="CDD" id="cd00586">
    <property type="entry name" value="4HBT"/>
    <property type="match status" value="1"/>
</dbReference>
<sequence length="151" mass="16953">MSDKSAIPTRADFPHFSEIQTRWHDNDVYQHVNNVVYYSFFDTAVNQHLINSGALDIANSPAIGLVIETQCRYYSAVSFPDLIVVGIKVEHLGNSSVRYQTAIFRNDETTASAVGNFVHVYVDRHTNKPVSIPDKVRSVLALLQHDINGYS</sequence>
<evidence type="ECO:0000256" key="1">
    <source>
        <dbReference type="ARBA" id="ARBA00005953"/>
    </source>
</evidence>
<dbReference type="InterPro" id="IPR050563">
    <property type="entry name" value="4-hydroxybenzoyl-CoA_TE"/>
</dbReference>
<keyword evidence="4" id="KW-1185">Reference proteome</keyword>
<evidence type="ECO:0000313" key="4">
    <source>
        <dbReference type="Proteomes" id="UP001166291"/>
    </source>
</evidence>
<dbReference type="EMBL" id="JAHWDQ010000003">
    <property type="protein sequence ID" value="MBW2941731.1"/>
    <property type="molecule type" value="Genomic_DNA"/>
</dbReference>
<keyword evidence="2" id="KW-0378">Hydrolase</keyword>